<accession>A0A1F6CRF2</accession>
<reference evidence="8 9" key="1">
    <citation type="journal article" date="2016" name="Nat. Commun.">
        <title>Thousands of microbial genomes shed light on interconnected biogeochemical processes in an aquifer system.</title>
        <authorList>
            <person name="Anantharaman K."/>
            <person name="Brown C.T."/>
            <person name="Hug L.A."/>
            <person name="Sharon I."/>
            <person name="Castelle C.J."/>
            <person name="Probst A.J."/>
            <person name="Thomas B.C."/>
            <person name="Singh A."/>
            <person name="Wilkins M.J."/>
            <person name="Karaoz U."/>
            <person name="Brodie E.L."/>
            <person name="Williams K.H."/>
            <person name="Hubbard S.S."/>
            <person name="Banfield J.F."/>
        </authorList>
    </citation>
    <scope>NUCLEOTIDE SEQUENCE [LARGE SCALE GENOMIC DNA]</scope>
    <source>
        <strain evidence="9">RIFCSPLOWO2_12_FULL_64_10</strain>
    </source>
</reference>
<dbReference type="SUPFAM" id="SSF50346">
    <property type="entry name" value="PRC-barrel domain"/>
    <property type="match status" value="1"/>
</dbReference>
<dbReference type="GO" id="GO:0005840">
    <property type="term" value="C:ribosome"/>
    <property type="evidence" value="ECO:0007669"/>
    <property type="project" value="InterPro"/>
</dbReference>
<dbReference type="InterPro" id="IPR027275">
    <property type="entry name" value="PRC-brl_dom"/>
</dbReference>
<gene>
    <name evidence="5" type="primary">rimM</name>
    <name evidence="8" type="ORF">A3F84_23485</name>
</gene>
<comment type="caution">
    <text evidence="8">The sequence shown here is derived from an EMBL/GenBank/DDBJ whole genome shotgun (WGS) entry which is preliminary data.</text>
</comment>
<dbReference type="Pfam" id="PF01782">
    <property type="entry name" value="RimM"/>
    <property type="match status" value="1"/>
</dbReference>
<evidence type="ECO:0000256" key="5">
    <source>
        <dbReference type="HAMAP-Rule" id="MF_00014"/>
    </source>
</evidence>
<comment type="subcellular location">
    <subcellularLocation>
        <location evidence="5">Cytoplasm</location>
    </subcellularLocation>
</comment>
<dbReference type="InterPro" id="IPR036976">
    <property type="entry name" value="RimM_N_sf"/>
</dbReference>
<feature type="domain" description="RimM N-terminal" evidence="6">
    <location>
        <begin position="4"/>
        <end position="86"/>
    </location>
</feature>
<sequence>MIAIGRIARPHGLKGMVRVTPLTDAPDRFRTLNQVLVEKADGTLVTLTVESVAGHDTAPLLKFHGIDSSEQADDLRDAYLLVSREDVPSLPEGTYYVFDLIGYDVLAEDGQPVGTLSDVLRLPANDAFVVRLHPGWLTGSSPRPGEVLIPAVREFVRIDTEHKKIIVRGIEELLE</sequence>
<comment type="subunit">
    <text evidence="5">Binds ribosomal protein uS19.</text>
</comment>
<keyword evidence="1 5" id="KW-0963">Cytoplasm</keyword>
<proteinExistence type="inferred from homology"/>
<dbReference type="GO" id="GO:0042274">
    <property type="term" value="P:ribosomal small subunit biogenesis"/>
    <property type="evidence" value="ECO:0007669"/>
    <property type="project" value="UniProtKB-UniRule"/>
</dbReference>
<dbReference type="InterPro" id="IPR011961">
    <property type="entry name" value="RimM"/>
</dbReference>
<dbReference type="Pfam" id="PF05239">
    <property type="entry name" value="PRC"/>
    <property type="match status" value="1"/>
</dbReference>
<evidence type="ECO:0000256" key="3">
    <source>
        <dbReference type="ARBA" id="ARBA00022552"/>
    </source>
</evidence>
<evidence type="ECO:0000256" key="1">
    <source>
        <dbReference type="ARBA" id="ARBA00022490"/>
    </source>
</evidence>
<evidence type="ECO:0000259" key="7">
    <source>
        <dbReference type="Pfam" id="PF05239"/>
    </source>
</evidence>
<keyword evidence="2 5" id="KW-0690">Ribosome biogenesis</keyword>
<protein>
    <recommendedName>
        <fullName evidence="5">Ribosome maturation factor RimM</fullName>
    </recommendedName>
</protein>
<dbReference type="SUPFAM" id="SSF50447">
    <property type="entry name" value="Translation proteins"/>
    <property type="match status" value="1"/>
</dbReference>
<evidence type="ECO:0000256" key="4">
    <source>
        <dbReference type="ARBA" id="ARBA00023186"/>
    </source>
</evidence>
<evidence type="ECO:0000259" key="6">
    <source>
        <dbReference type="Pfam" id="PF01782"/>
    </source>
</evidence>
<dbReference type="NCBIfam" id="TIGR02273">
    <property type="entry name" value="16S_RimM"/>
    <property type="match status" value="1"/>
</dbReference>
<dbReference type="GO" id="GO:0006364">
    <property type="term" value="P:rRNA processing"/>
    <property type="evidence" value="ECO:0007669"/>
    <property type="project" value="UniProtKB-UniRule"/>
</dbReference>
<name>A0A1F6CRF2_HANXR</name>
<dbReference type="Gene3D" id="2.30.30.240">
    <property type="entry name" value="PRC-barrel domain"/>
    <property type="match status" value="1"/>
</dbReference>
<evidence type="ECO:0000313" key="8">
    <source>
        <dbReference type="EMBL" id="OGG51715.1"/>
    </source>
</evidence>
<feature type="domain" description="PRC-barrel" evidence="7">
    <location>
        <begin position="93"/>
        <end position="174"/>
    </location>
</feature>
<dbReference type="GO" id="GO:0043022">
    <property type="term" value="F:ribosome binding"/>
    <property type="evidence" value="ECO:0007669"/>
    <property type="project" value="InterPro"/>
</dbReference>
<evidence type="ECO:0000313" key="9">
    <source>
        <dbReference type="Proteomes" id="UP000178606"/>
    </source>
</evidence>
<dbReference type="EMBL" id="MFKF01000173">
    <property type="protein sequence ID" value="OGG51715.1"/>
    <property type="molecule type" value="Genomic_DNA"/>
</dbReference>
<evidence type="ECO:0000256" key="2">
    <source>
        <dbReference type="ARBA" id="ARBA00022517"/>
    </source>
</evidence>
<dbReference type="HAMAP" id="MF_00014">
    <property type="entry name" value="Ribosome_mat_RimM"/>
    <property type="match status" value="1"/>
</dbReference>
<dbReference type="InterPro" id="IPR002676">
    <property type="entry name" value="RimM_N"/>
</dbReference>
<dbReference type="InterPro" id="IPR009000">
    <property type="entry name" value="Transl_B-barrel_sf"/>
</dbReference>
<comment type="domain">
    <text evidence="5">The PRC barrel domain binds ribosomal protein uS19.</text>
</comment>
<keyword evidence="4 5" id="KW-0143">Chaperone</keyword>
<dbReference type="PANTHER" id="PTHR33692:SF1">
    <property type="entry name" value="RIBOSOME MATURATION FACTOR RIMM"/>
    <property type="match status" value="1"/>
</dbReference>
<keyword evidence="3 5" id="KW-0698">rRNA processing</keyword>
<comment type="function">
    <text evidence="5">An accessory protein needed during the final step in the assembly of 30S ribosomal subunit, possibly for assembly of the head region. Essential for efficient processing of 16S rRNA. May be needed both before and after RbfA during the maturation of 16S rRNA. It has affinity for free ribosomal 30S subunits but not for 70S ribosomes.</text>
</comment>
<dbReference type="PANTHER" id="PTHR33692">
    <property type="entry name" value="RIBOSOME MATURATION FACTOR RIMM"/>
    <property type="match status" value="1"/>
</dbReference>
<dbReference type="Gene3D" id="2.40.30.60">
    <property type="entry name" value="RimM"/>
    <property type="match status" value="1"/>
</dbReference>
<organism evidence="8 9">
    <name type="scientific">Handelsmanbacteria sp. (strain RIFCSPLOWO2_12_FULL_64_10)</name>
    <dbReference type="NCBI Taxonomy" id="1817868"/>
    <lineage>
        <taxon>Bacteria</taxon>
        <taxon>Candidatus Handelsmaniibacteriota</taxon>
    </lineage>
</organism>
<dbReference type="InterPro" id="IPR011033">
    <property type="entry name" value="PRC_barrel-like_sf"/>
</dbReference>
<dbReference type="Proteomes" id="UP000178606">
    <property type="component" value="Unassembled WGS sequence"/>
</dbReference>
<comment type="similarity">
    <text evidence="5">Belongs to the RimM family.</text>
</comment>
<dbReference type="AlphaFoldDB" id="A0A1F6CRF2"/>
<dbReference type="GO" id="GO:0005737">
    <property type="term" value="C:cytoplasm"/>
    <property type="evidence" value="ECO:0007669"/>
    <property type="project" value="UniProtKB-SubCell"/>
</dbReference>